<feature type="transmembrane region" description="Helical" evidence="1">
    <location>
        <begin position="185"/>
        <end position="214"/>
    </location>
</feature>
<accession>A0A6A7K5W0</accession>
<keyword evidence="3" id="KW-1185">Reference proteome</keyword>
<dbReference type="EMBL" id="WHNX01000004">
    <property type="protein sequence ID" value="MPW24869.1"/>
    <property type="molecule type" value="Genomic_DNA"/>
</dbReference>
<keyword evidence="1" id="KW-1133">Transmembrane helix</keyword>
<comment type="caution">
    <text evidence="2">The sequence shown here is derived from an EMBL/GenBank/DDBJ whole genome shotgun (WGS) entry which is preliminary data.</text>
</comment>
<evidence type="ECO:0000256" key="1">
    <source>
        <dbReference type="SAM" id="Phobius"/>
    </source>
</evidence>
<feature type="transmembrane region" description="Helical" evidence="1">
    <location>
        <begin position="47"/>
        <end position="68"/>
    </location>
</feature>
<protein>
    <submittedName>
        <fullName evidence="2">Uncharacterized protein</fullName>
    </submittedName>
</protein>
<keyword evidence="1" id="KW-0472">Membrane</keyword>
<dbReference type="Proteomes" id="UP000440004">
    <property type="component" value="Unassembled WGS sequence"/>
</dbReference>
<sequence length="261" mass="29495">MLKNLLKYEIKATARIFVPFYLFLIVFSIINRIFISMNTSAIDIPRSIALGIWGFTIIAIFVMTWIVVIQRFYKNLLSDEGYLSFTLPVKAHHHVISKALTSLMWILLNFIFAIIAIAIITLNSDTISMLKEGLSVFQEMISQTGTPVFVVSIQFIILAIVGILSNLFKIYTAIIIGNLSSKHKILLGLGTYIGFEIVEQTIFSFLLVGIGYFGDIFDPNFIMHPSYLVSSLLLLICISLISASIYFFLSNWLLNDKLDLE</sequence>
<feature type="transmembrane region" description="Helical" evidence="1">
    <location>
        <begin position="226"/>
        <end position="249"/>
    </location>
</feature>
<dbReference type="RefSeq" id="WP_152801779.1">
    <property type="nucleotide sequence ID" value="NZ_WHNX01000004.1"/>
</dbReference>
<proteinExistence type="predicted"/>
<organism evidence="2 3">
    <name type="scientific">Alkalibaculum sporogenes</name>
    <dbReference type="NCBI Taxonomy" id="2655001"/>
    <lineage>
        <taxon>Bacteria</taxon>
        <taxon>Bacillati</taxon>
        <taxon>Bacillota</taxon>
        <taxon>Clostridia</taxon>
        <taxon>Eubacteriales</taxon>
        <taxon>Eubacteriaceae</taxon>
        <taxon>Alkalibaculum</taxon>
    </lineage>
</organism>
<keyword evidence="1" id="KW-0812">Transmembrane</keyword>
<feature type="transmembrane region" description="Helical" evidence="1">
    <location>
        <begin position="103"/>
        <end position="124"/>
    </location>
</feature>
<evidence type="ECO:0000313" key="2">
    <source>
        <dbReference type="EMBL" id="MPW24869.1"/>
    </source>
</evidence>
<feature type="transmembrane region" description="Helical" evidence="1">
    <location>
        <begin position="12"/>
        <end position="35"/>
    </location>
</feature>
<gene>
    <name evidence="2" type="ORF">GC105_03575</name>
</gene>
<dbReference type="AlphaFoldDB" id="A0A6A7K5W0"/>
<name>A0A6A7K5W0_9FIRM</name>
<reference evidence="2 3" key="1">
    <citation type="submission" date="2019-10" db="EMBL/GenBank/DDBJ databases">
        <title>Alkalibaculum tamaniensis sp.nov., a new alkaliphilic acetogen, isolated on methoxylated aromatics from a mud volcano.</title>
        <authorList>
            <person name="Khomyakova M.A."/>
            <person name="Merkel A.Y."/>
            <person name="Bonch-Osmolovskaya E.A."/>
            <person name="Slobodkin A.I."/>
        </authorList>
    </citation>
    <scope>NUCLEOTIDE SEQUENCE [LARGE SCALE GENOMIC DNA]</scope>
    <source>
        <strain evidence="2 3">M08DMB</strain>
    </source>
</reference>
<evidence type="ECO:0000313" key="3">
    <source>
        <dbReference type="Proteomes" id="UP000440004"/>
    </source>
</evidence>